<dbReference type="CDD" id="cd06222">
    <property type="entry name" value="RNase_H_like"/>
    <property type="match status" value="1"/>
</dbReference>
<name>A0A8X6VE79_TRICX</name>
<evidence type="ECO:0000259" key="2">
    <source>
        <dbReference type="PROSITE" id="PS50994"/>
    </source>
</evidence>
<dbReference type="EMBL" id="BMAU01021243">
    <property type="protein sequence ID" value="GFY04194.1"/>
    <property type="molecule type" value="Genomic_DNA"/>
</dbReference>
<evidence type="ECO:0000313" key="3">
    <source>
        <dbReference type="EMBL" id="GFY04194.1"/>
    </source>
</evidence>
<dbReference type="SUPFAM" id="SSF53098">
    <property type="entry name" value="Ribonuclease H-like"/>
    <property type="match status" value="1"/>
</dbReference>
<dbReference type="InterPro" id="IPR036397">
    <property type="entry name" value="RNaseH_sf"/>
</dbReference>
<dbReference type="Proteomes" id="UP000887159">
    <property type="component" value="Unassembled WGS sequence"/>
</dbReference>
<dbReference type="PROSITE" id="PS50994">
    <property type="entry name" value="INTEGRASE"/>
    <property type="match status" value="1"/>
</dbReference>
<dbReference type="InterPro" id="IPR001584">
    <property type="entry name" value="Integrase_cat-core"/>
</dbReference>
<feature type="region of interest" description="Disordered" evidence="1">
    <location>
        <begin position="773"/>
        <end position="855"/>
    </location>
</feature>
<dbReference type="Pfam" id="PF05380">
    <property type="entry name" value="Peptidase_A17"/>
    <property type="match status" value="1"/>
</dbReference>
<comment type="caution">
    <text evidence="3">The sequence shown here is derived from an EMBL/GenBank/DDBJ whole genome shotgun (WGS) entry which is preliminary data.</text>
</comment>
<dbReference type="InterPro" id="IPR012337">
    <property type="entry name" value="RNaseH-like_sf"/>
</dbReference>
<protein>
    <submittedName>
        <fullName evidence="3">Integrase catalytic domain-containing protein</fullName>
    </submittedName>
</protein>
<gene>
    <name evidence="3" type="primary">AVEN_197975_1</name>
    <name evidence="3" type="ORF">TNCV_1199721</name>
</gene>
<dbReference type="AlphaFoldDB" id="A0A8X6VE79"/>
<dbReference type="GO" id="GO:0003676">
    <property type="term" value="F:nucleic acid binding"/>
    <property type="evidence" value="ECO:0007669"/>
    <property type="project" value="InterPro"/>
</dbReference>
<dbReference type="GO" id="GO:0008270">
    <property type="term" value="F:zinc ion binding"/>
    <property type="evidence" value="ECO:0007669"/>
    <property type="project" value="InterPro"/>
</dbReference>
<dbReference type="InterPro" id="IPR008042">
    <property type="entry name" value="Retrotrans_Pao"/>
</dbReference>
<evidence type="ECO:0000313" key="4">
    <source>
        <dbReference type="Proteomes" id="UP000887159"/>
    </source>
</evidence>
<organism evidence="3 4">
    <name type="scientific">Trichonephila clavipes</name>
    <name type="common">Golden silk orbweaver</name>
    <name type="synonym">Nephila clavipes</name>
    <dbReference type="NCBI Taxonomy" id="2585209"/>
    <lineage>
        <taxon>Eukaryota</taxon>
        <taxon>Metazoa</taxon>
        <taxon>Ecdysozoa</taxon>
        <taxon>Arthropoda</taxon>
        <taxon>Chelicerata</taxon>
        <taxon>Arachnida</taxon>
        <taxon>Araneae</taxon>
        <taxon>Araneomorphae</taxon>
        <taxon>Entelegynae</taxon>
        <taxon>Araneoidea</taxon>
        <taxon>Nephilidae</taxon>
        <taxon>Trichonephila</taxon>
    </lineage>
</organism>
<keyword evidence="4" id="KW-1185">Reference proteome</keyword>
<dbReference type="InterPro" id="IPR044730">
    <property type="entry name" value="RNase_H-like_dom_plant"/>
</dbReference>
<sequence>MLHEFRLINVRSENNKTISFVYCTKSFRSHWNVGAVYIAPKLLLQEIWKMKKAWDQELPQNIVNKFMKWFNEIQILKDVTVPRCMKIDIFTELHVFVDASKGSYAGCVFARSIVDSRVSVILVRAKSRVAPLKLLSIPRLELMACCVGARLVNSILKALNMPDLKVTLWSDSTTALWWIKEYGNWSVFVANRVKEIRQLTQIQSWKYVPGNMNITDLLSRGCSPRQMLNSRWWEGPSWLKQNSEYWPDGEISCEPQEVNVERKKTKNANVDLANDAPPLLICNVSDYDKMIRVFAWILRFVNNCRKDYNKCKEHELSVVEIENSEKQLIRLSQTYYLPDVESLKFVTFIDNDNILRVKSKITERNNESSFLYPILLPDKCEFTKLLIRSIHKKNCHAGIQIIGPSLLPPDHVTDCAIFEVVGIDLAGPLFLKTGGKVWITLFTCAVYRALHLELVNALSSDAFLLALRRFIARRGRPRIIYCNNGTNFRVAFNDLAKLDWHKIISRETSTKKIVWKFIPPTAAWWGGWWERLVRIIKGLLRRSLGKSILSYEELSTVICDCEFLINSRPLTNISENPQELILLTPAMFLIENRYSDATDIDELNSRDLRNRMKYRIKLLNDLRQRFRKEYLNELTLKGLTFFSPILPMNIKAGYLNCRIRPYIPNPLRCSKCQRFGHSQTSCRGQLTSSRCASVGHTSTDCSLEPKCVNCLQPHPSDSKICPKWKIEKQMQEIKTTKIFLTQKHPKRNSYPPSLQKHLQHRILSHQLPCLRQKGKIKVQPSPLHRPRKDSKKIDLMNIKPTTNLKKNPEKRTSIKIATEQDSPNETSPVSKKSRRRKTFKTSDAMDTDANPSDSDYVIGLASEEDESLLEADFKKVADNPLTGPLSQCSPKKQLPWFLGTVVAIDRIQMT</sequence>
<dbReference type="InterPro" id="IPR036875">
    <property type="entry name" value="Znf_CCHC_sf"/>
</dbReference>
<reference evidence="3" key="1">
    <citation type="submission" date="2020-08" db="EMBL/GenBank/DDBJ databases">
        <title>Multicomponent nature underlies the extraordinary mechanical properties of spider dragline silk.</title>
        <authorList>
            <person name="Kono N."/>
            <person name="Nakamura H."/>
            <person name="Mori M."/>
            <person name="Yoshida Y."/>
            <person name="Ohtoshi R."/>
            <person name="Malay A.D."/>
            <person name="Moran D.A.P."/>
            <person name="Tomita M."/>
            <person name="Numata K."/>
            <person name="Arakawa K."/>
        </authorList>
    </citation>
    <scope>NUCLEOTIDE SEQUENCE</scope>
</reference>
<accession>A0A8X6VE79</accession>
<dbReference type="SUPFAM" id="SSF57756">
    <property type="entry name" value="Retrovirus zinc finger-like domains"/>
    <property type="match status" value="1"/>
</dbReference>
<feature type="compositionally biased region" description="Polar residues" evidence="1">
    <location>
        <begin position="819"/>
        <end position="829"/>
    </location>
</feature>
<dbReference type="GO" id="GO:0015074">
    <property type="term" value="P:DNA integration"/>
    <property type="evidence" value="ECO:0007669"/>
    <property type="project" value="InterPro"/>
</dbReference>
<evidence type="ECO:0000256" key="1">
    <source>
        <dbReference type="SAM" id="MobiDB-lite"/>
    </source>
</evidence>
<feature type="domain" description="Integrase catalytic" evidence="2">
    <location>
        <begin position="404"/>
        <end position="585"/>
    </location>
</feature>
<proteinExistence type="predicted"/>
<dbReference type="PANTHER" id="PTHR47331">
    <property type="entry name" value="PHD-TYPE DOMAIN-CONTAINING PROTEIN"/>
    <property type="match status" value="1"/>
</dbReference>
<dbReference type="Gene3D" id="3.30.420.10">
    <property type="entry name" value="Ribonuclease H-like superfamily/Ribonuclease H"/>
    <property type="match status" value="1"/>
</dbReference>